<evidence type="ECO:0000313" key="2">
    <source>
        <dbReference type="Proteomes" id="UP001597135"/>
    </source>
</evidence>
<organism evidence="1 2">
    <name type="scientific">Litorisediminicola beolgyonensis</name>
    <dbReference type="NCBI Taxonomy" id="1173614"/>
    <lineage>
        <taxon>Bacteria</taxon>
        <taxon>Pseudomonadati</taxon>
        <taxon>Pseudomonadota</taxon>
        <taxon>Alphaproteobacteria</taxon>
        <taxon>Rhodobacterales</taxon>
        <taxon>Paracoccaceae</taxon>
        <taxon>Litorisediminicola</taxon>
    </lineage>
</organism>
<dbReference type="InterPro" id="IPR007263">
    <property type="entry name" value="DCC1-like"/>
</dbReference>
<dbReference type="InterPro" id="IPR044691">
    <property type="entry name" value="DCC1_Trx"/>
</dbReference>
<proteinExistence type="predicted"/>
<dbReference type="EMBL" id="JBHTMU010000008">
    <property type="protein sequence ID" value="MFD1342127.1"/>
    <property type="molecule type" value="Genomic_DNA"/>
</dbReference>
<dbReference type="PANTHER" id="PTHR34290">
    <property type="entry name" value="SI:CH73-390P7.2"/>
    <property type="match status" value="1"/>
</dbReference>
<protein>
    <submittedName>
        <fullName evidence="1">Thiol-disulfide oxidoreductase DCC family protein</fullName>
    </submittedName>
</protein>
<sequence length="122" mass="14099">MIYNDTCPICAREVAQYKRLTARHDLDIAYEGLSEGDLERYGLSERDAARRLHVMKDGQRLDGVDAFAAIWERMPGFRWLARVVRLPLIAPLARLLYDHVAAPALFALHRRRERLGKLTRRG</sequence>
<dbReference type="PANTHER" id="PTHR34290:SF2">
    <property type="entry name" value="OS04G0668800 PROTEIN"/>
    <property type="match status" value="1"/>
</dbReference>
<evidence type="ECO:0000313" key="1">
    <source>
        <dbReference type="EMBL" id="MFD1342127.1"/>
    </source>
</evidence>
<gene>
    <name evidence="1" type="ORF">ACFQ4E_06835</name>
</gene>
<dbReference type="Pfam" id="PF04134">
    <property type="entry name" value="DCC1-like"/>
    <property type="match status" value="1"/>
</dbReference>
<keyword evidence="2" id="KW-1185">Reference proteome</keyword>
<name>A0ABW3ZH09_9RHOB</name>
<accession>A0ABW3ZH09</accession>
<dbReference type="Proteomes" id="UP001597135">
    <property type="component" value="Unassembled WGS sequence"/>
</dbReference>
<comment type="caution">
    <text evidence="1">The sequence shown here is derived from an EMBL/GenBank/DDBJ whole genome shotgun (WGS) entry which is preliminary data.</text>
</comment>
<reference evidence="2" key="1">
    <citation type="journal article" date="2019" name="Int. J. Syst. Evol. Microbiol.">
        <title>The Global Catalogue of Microorganisms (GCM) 10K type strain sequencing project: providing services to taxonomists for standard genome sequencing and annotation.</title>
        <authorList>
            <consortium name="The Broad Institute Genomics Platform"/>
            <consortium name="The Broad Institute Genome Sequencing Center for Infectious Disease"/>
            <person name="Wu L."/>
            <person name="Ma J."/>
        </authorList>
    </citation>
    <scope>NUCLEOTIDE SEQUENCE [LARGE SCALE GENOMIC DNA]</scope>
    <source>
        <strain evidence="2">CCUG 62953</strain>
    </source>
</reference>